<comment type="caution">
    <text evidence="1">The sequence shown here is derived from an EMBL/GenBank/DDBJ whole genome shotgun (WGS) entry which is preliminary data.</text>
</comment>
<dbReference type="Proteomes" id="UP000030170">
    <property type="component" value="Unassembled WGS sequence"/>
</dbReference>
<dbReference type="EMBL" id="JJML01000029">
    <property type="protein sequence ID" value="KGF72321.1"/>
    <property type="molecule type" value="Genomic_DNA"/>
</dbReference>
<keyword evidence="2" id="KW-1185">Reference proteome</keyword>
<evidence type="ECO:0000313" key="1">
    <source>
        <dbReference type="EMBL" id="KGF72321.1"/>
    </source>
</evidence>
<reference evidence="1 2" key="1">
    <citation type="journal article" date="2014" name="Mol. Ecol.">
        <title>Evolution of Synechococcus.</title>
        <authorList>
            <person name="Dvorak P."/>
            <person name="Casamatta D."/>
            <person name="Hasler P."/>
            <person name="Poulickova A."/>
            <person name="Ondrej V."/>
            <person name="Sanges R."/>
        </authorList>
    </citation>
    <scope>NUCLEOTIDE SEQUENCE [LARGE SCALE GENOMIC DNA]</scope>
    <source>
        <strain evidence="1 2">CAUP A 1101</strain>
    </source>
</reference>
<proteinExistence type="predicted"/>
<evidence type="ECO:0000313" key="2">
    <source>
        <dbReference type="Proteomes" id="UP000030170"/>
    </source>
</evidence>
<gene>
    <name evidence="1" type="ORF">DO97_09445</name>
</gene>
<name>A0A098TJI2_9CYAN</name>
<organism evidence="1 2">
    <name type="scientific">Neosynechococcus sphagnicola sy1</name>
    <dbReference type="NCBI Taxonomy" id="1497020"/>
    <lineage>
        <taxon>Bacteria</taxon>
        <taxon>Bacillati</taxon>
        <taxon>Cyanobacteriota</taxon>
        <taxon>Cyanophyceae</taxon>
        <taxon>Neosynechococcales</taxon>
        <taxon>Neosynechococcaceae</taxon>
        <taxon>Neosynechococcus</taxon>
    </lineage>
</organism>
<sequence>MLHDRRSDEVIGNEDPALLPVKLRLEESEEEIRVLHGVQSGEEVFKVGGVPMRLECHAEATCGCGANMTYLCQLPEFLEFPKKPEASPQKNSISNNHYDLFLGNIVYLLACDRHCHPEAVTAICDG</sequence>
<protein>
    <submittedName>
        <fullName evidence="1">Uncharacterized protein</fullName>
    </submittedName>
</protein>
<dbReference type="AlphaFoldDB" id="A0A098TJI2"/>
<accession>A0A098TJI2</accession>